<gene>
    <name evidence="1" type="ORF">J2S74_005300</name>
</gene>
<accession>A0ABU0A2X0</accession>
<proteinExistence type="predicted"/>
<sequence length="86" mass="10195">MKFNTDGKNPVYKAILECPKGKQLFVHFDYSYTTKNYWPLEVIYDGKSKGAKLAWYTKDVENTTVDRFLDKIAKRINKKYGYELKE</sequence>
<name>A0ABU0A2X0_9BACI</name>
<reference evidence="1 2" key="1">
    <citation type="submission" date="2023-07" db="EMBL/GenBank/DDBJ databases">
        <title>Genomic Encyclopedia of Type Strains, Phase IV (KMG-IV): sequencing the most valuable type-strain genomes for metagenomic binning, comparative biology and taxonomic classification.</title>
        <authorList>
            <person name="Goeker M."/>
        </authorList>
    </citation>
    <scope>NUCLEOTIDE SEQUENCE [LARGE SCALE GENOMIC DNA]</scope>
    <source>
        <strain evidence="1 2">DSM 9768</strain>
    </source>
</reference>
<organism evidence="1 2">
    <name type="scientific">Evansella vedderi</name>
    <dbReference type="NCBI Taxonomy" id="38282"/>
    <lineage>
        <taxon>Bacteria</taxon>
        <taxon>Bacillati</taxon>
        <taxon>Bacillota</taxon>
        <taxon>Bacilli</taxon>
        <taxon>Bacillales</taxon>
        <taxon>Bacillaceae</taxon>
        <taxon>Evansella</taxon>
    </lineage>
</organism>
<dbReference type="EMBL" id="JAUSUG010000035">
    <property type="protein sequence ID" value="MDQ0257837.1"/>
    <property type="molecule type" value="Genomic_DNA"/>
</dbReference>
<protein>
    <recommendedName>
        <fullName evidence="3">Transposase</fullName>
    </recommendedName>
</protein>
<dbReference type="Proteomes" id="UP001230005">
    <property type="component" value="Unassembled WGS sequence"/>
</dbReference>
<evidence type="ECO:0008006" key="3">
    <source>
        <dbReference type="Google" id="ProtNLM"/>
    </source>
</evidence>
<evidence type="ECO:0000313" key="1">
    <source>
        <dbReference type="EMBL" id="MDQ0257837.1"/>
    </source>
</evidence>
<keyword evidence="2" id="KW-1185">Reference proteome</keyword>
<evidence type="ECO:0000313" key="2">
    <source>
        <dbReference type="Proteomes" id="UP001230005"/>
    </source>
</evidence>
<comment type="caution">
    <text evidence="1">The sequence shown here is derived from an EMBL/GenBank/DDBJ whole genome shotgun (WGS) entry which is preliminary data.</text>
</comment>